<dbReference type="PROSITE" id="PS50994">
    <property type="entry name" value="INTEGRASE"/>
    <property type="match status" value="1"/>
</dbReference>
<dbReference type="PANTHER" id="PTHR35004">
    <property type="entry name" value="TRANSPOSASE RV3428C-RELATED"/>
    <property type="match status" value="1"/>
</dbReference>
<accession>A0ABP7BRF2</accession>
<dbReference type="InterPro" id="IPR012337">
    <property type="entry name" value="RNaseH-like_sf"/>
</dbReference>
<dbReference type="SUPFAM" id="SSF53098">
    <property type="entry name" value="Ribonuclease H-like"/>
    <property type="match status" value="1"/>
</dbReference>
<sequence length="201" mass="22560">MRKPAANRYEAAAPGELVHVDIKKLGRIPNGGGWKKLGLTIGRRNNGRRGLGYAFLHHAVDDHSRLAYSEILNDERKETAAGFWIRARDFFAEQNIVVAAVMTDNGSCYRSRDFAAALGDHVKHRRTRPYRPQTNGKVERFNRTLAAEWAYSETYASEAARVAAYPAWLHHYNHHRPHTGIGGSTPASRVHNLIGKTFTTS</sequence>
<proteinExistence type="predicted"/>
<dbReference type="Pfam" id="PF13683">
    <property type="entry name" value="rve_3"/>
    <property type="match status" value="1"/>
</dbReference>
<evidence type="ECO:0000313" key="2">
    <source>
        <dbReference type="EMBL" id="GAA3666528.1"/>
    </source>
</evidence>
<evidence type="ECO:0000259" key="1">
    <source>
        <dbReference type="PROSITE" id="PS50994"/>
    </source>
</evidence>
<dbReference type="InterPro" id="IPR047656">
    <property type="entry name" value="IS481-like_transpos"/>
</dbReference>
<protein>
    <recommendedName>
        <fullName evidence="1">Integrase catalytic domain-containing protein</fullName>
    </recommendedName>
</protein>
<gene>
    <name evidence="2" type="ORF">GCM10022202_30940</name>
</gene>
<evidence type="ECO:0000313" key="3">
    <source>
        <dbReference type="Proteomes" id="UP001410795"/>
    </source>
</evidence>
<dbReference type="EMBL" id="BAAAYV010000021">
    <property type="protein sequence ID" value="GAA3666528.1"/>
    <property type="molecule type" value="Genomic_DNA"/>
</dbReference>
<feature type="domain" description="Integrase catalytic" evidence="1">
    <location>
        <begin position="10"/>
        <end position="194"/>
    </location>
</feature>
<dbReference type="NCBIfam" id="NF033577">
    <property type="entry name" value="transpos_IS481"/>
    <property type="match status" value="1"/>
</dbReference>
<comment type="caution">
    <text evidence="2">The sequence shown here is derived from an EMBL/GenBank/DDBJ whole genome shotgun (WGS) entry which is preliminary data.</text>
</comment>
<reference evidence="3" key="1">
    <citation type="journal article" date="2019" name="Int. J. Syst. Evol. Microbiol.">
        <title>The Global Catalogue of Microorganisms (GCM) 10K type strain sequencing project: providing services to taxonomists for standard genome sequencing and annotation.</title>
        <authorList>
            <consortium name="The Broad Institute Genomics Platform"/>
            <consortium name="The Broad Institute Genome Sequencing Center for Infectious Disease"/>
            <person name="Wu L."/>
            <person name="Ma J."/>
        </authorList>
    </citation>
    <scope>NUCLEOTIDE SEQUENCE [LARGE SCALE GENOMIC DNA]</scope>
    <source>
        <strain evidence="3">JCM 16546</strain>
    </source>
</reference>
<organism evidence="2 3">
    <name type="scientific">Microbacterium marinilacus</name>
    <dbReference type="NCBI Taxonomy" id="415209"/>
    <lineage>
        <taxon>Bacteria</taxon>
        <taxon>Bacillati</taxon>
        <taxon>Actinomycetota</taxon>
        <taxon>Actinomycetes</taxon>
        <taxon>Micrococcales</taxon>
        <taxon>Microbacteriaceae</taxon>
        <taxon>Microbacterium</taxon>
    </lineage>
</organism>
<dbReference type="Proteomes" id="UP001410795">
    <property type="component" value="Unassembled WGS sequence"/>
</dbReference>
<dbReference type="InterPro" id="IPR001584">
    <property type="entry name" value="Integrase_cat-core"/>
</dbReference>
<name>A0ABP7BRF2_9MICO</name>
<dbReference type="InterPro" id="IPR036397">
    <property type="entry name" value="RNaseH_sf"/>
</dbReference>
<dbReference type="Gene3D" id="3.30.420.10">
    <property type="entry name" value="Ribonuclease H-like superfamily/Ribonuclease H"/>
    <property type="match status" value="1"/>
</dbReference>
<keyword evidence="3" id="KW-1185">Reference proteome</keyword>
<dbReference type="PANTHER" id="PTHR35004:SF6">
    <property type="entry name" value="TRANSPOSASE"/>
    <property type="match status" value="1"/>
</dbReference>